<feature type="compositionally biased region" description="Low complexity" evidence="1">
    <location>
        <begin position="114"/>
        <end position="131"/>
    </location>
</feature>
<evidence type="ECO:0000313" key="3">
    <source>
        <dbReference type="RefSeq" id="XP_031417376.1"/>
    </source>
</evidence>
<sequence length="250" mass="27517">MTRKRAWKRARADAQKQTHKKGKRPQKKELAAAQPSEASASPGRTEEQDEDCSTELIHRKNEEDTDQVPPETAQKSNDDQAAKAPDGKMEKPDAPNQMKHRGIHVQTQTDLVPQMTQETQTDFTETTVRTQGQTQPGTKAASEGTEPSPPEREPQQGSLKKEGDIKGKHSDKVSEKDRKQETSEKDTDTASEGTNPQVTSENQEGDVERMDTDADGDLGSSTDPPAGRKSYAQATAGNSRTKETQNKPIR</sequence>
<feature type="compositionally biased region" description="Basic and acidic residues" evidence="1">
    <location>
        <begin position="149"/>
        <end position="188"/>
    </location>
</feature>
<gene>
    <name evidence="3" type="primary">LOC116218768</name>
</gene>
<keyword evidence="2" id="KW-1185">Reference proteome</keyword>
<name>A0A6P8EZ90_CLUHA</name>
<dbReference type="RefSeq" id="XP_031417376.1">
    <property type="nucleotide sequence ID" value="XM_031561516.2"/>
</dbReference>
<feature type="compositionally biased region" description="Polar residues" evidence="1">
    <location>
        <begin position="190"/>
        <end position="202"/>
    </location>
</feature>
<accession>A0A6P8EZ90</accession>
<reference evidence="3" key="1">
    <citation type="submission" date="2025-08" db="UniProtKB">
        <authorList>
            <consortium name="RefSeq"/>
        </authorList>
    </citation>
    <scope>IDENTIFICATION</scope>
</reference>
<feature type="compositionally biased region" description="Low complexity" evidence="1">
    <location>
        <begin position="31"/>
        <end position="42"/>
    </location>
</feature>
<evidence type="ECO:0000256" key="1">
    <source>
        <dbReference type="SAM" id="MobiDB-lite"/>
    </source>
</evidence>
<dbReference type="Proteomes" id="UP000515152">
    <property type="component" value="Chromosome 23"/>
</dbReference>
<proteinExistence type="predicted"/>
<dbReference type="KEGG" id="char:116218768"/>
<dbReference type="GeneID" id="116218768"/>
<dbReference type="AlphaFoldDB" id="A0A6P8EZ90"/>
<feature type="compositionally biased region" description="Basic residues" evidence="1">
    <location>
        <begin position="17"/>
        <end position="26"/>
    </location>
</feature>
<feature type="compositionally biased region" description="Basic and acidic residues" evidence="1">
    <location>
        <begin position="240"/>
        <end position="250"/>
    </location>
</feature>
<evidence type="ECO:0000313" key="2">
    <source>
        <dbReference type="Proteomes" id="UP000515152"/>
    </source>
</evidence>
<feature type="compositionally biased region" description="Basic and acidic residues" evidence="1">
    <location>
        <begin position="76"/>
        <end position="93"/>
    </location>
</feature>
<organism evidence="2 3">
    <name type="scientific">Clupea harengus</name>
    <name type="common">Atlantic herring</name>
    <dbReference type="NCBI Taxonomy" id="7950"/>
    <lineage>
        <taxon>Eukaryota</taxon>
        <taxon>Metazoa</taxon>
        <taxon>Chordata</taxon>
        <taxon>Craniata</taxon>
        <taxon>Vertebrata</taxon>
        <taxon>Euteleostomi</taxon>
        <taxon>Actinopterygii</taxon>
        <taxon>Neopterygii</taxon>
        <taxon>Teleostei</taxon>
        <taxon>Clupei</taxon>
        <taxon>Clupeiformes</taxon>
        <taxon>Clupeoidei</taxon>
        <taxon>Clupeidae</taxon>
        <taxon>Clupea</taxon>
    </lineage>
</organism>
<protein>
    <submittedName>
        <fullName evidence="3">Uncharacterized protein LOC116218768</fullName>
    </submittedName>
</protein>
<feature type="region of interest" description="Disordered" evidence="1">
    <location>
        <begin position="1"/>
        <end position="250"/>
    </location>
</feature>